<name>A0A6B9XSD0_PICSI</name>
<proteinExistence type="predicted"/>
<reference evidence="1" key="1">
    <citation type="submission" date="2019-03" db="EMBL/GenBank/DDBJ databases">
        <title>Largest Complete Mitochondrial Genome of a Gymnosperm, Sitka Spruce (Picea sitchensis), Indicates Complex Physical Structure.</title>
        <authorList>
            <person name="Jackman S.D."/>
            <person name="Coombe L."/>
            <person name="Warren R."/>
            <person name="Kirk H."/>
            <person name="Trinh E."/>
            <person name="McLeod T."/>
            <person name="Pleasance S."/>
            <person name="Pandoh P."/>
            <person name="Zhao Y."/>
            <person name="Coope R."/>
            <person name="Bousquet J."/>
            <person name="Bohlmann J.C."/>
            <person name="Jones S.J.M."/>
            <person name="Birol I."/>
        </authorList>
    </citation>
    <scope>NUCLEOTIDE SEQUENCE</scope>
    <source>
        <strain evidence="1">Q903</strain>
    </source>
</reference>
<organism evidence="1">
    <name type="scientific">Picea sitchensis</name>
    <name type="common">Sitka spruce</name>
    <name type="synonym">Pinus sitchensis</name>
    <dbReference type="NCBI Taxonomy" id="3332"/>
    <lineage>
        <taxon>Eukaryota</taxon>
        <taxon>Viridiplantae</taxon>
        <taxon>Streptophyta</taxon>
        <taxon>Embryophyta</taxon>
        <taxon>Tracheophyta</taxon>
        <taxon>Spermatophyta</taxon>
        <taxon>Pinopsida</taxon>
        <taxon>Pinidae</taxon>
        <taxon>Conifers I</taxon>
        <taxon>Pinales</taxon>
        <taxon>Pinaceae</taxon>
        <taxon>Picea</taxon>
    </lineage>
</organism>
<dbReference type="AlphaFoldDB" id="A0A6B9XSD0"/>
<evidence type="ECO:0000313" key="1">
    <source>
        <dbReference type="EMBL" id="QHR92898.1"/>
    </source>
</evidence>
<accession>A0A6B9XSD0</accession>
<keyword evidence="1" id="KW-0496">Mitochondrion</keyword>
<dbReference type="EMBL" id="MK697708">
    <property type="protein sequence ID" value="QHR92898.1"/>
    <property type="molecule type" value="Genomic_DNA"/>
</dbReference>
<gene>
    <name evidence="1" type="primary">orf07001</name>
    <name evidence="1" type="ORF">Q903MT_gene6947</name>
</gene>
<geneLocation type="mitochondrion" evidence="1"/>
<protein>
    <submittedName>
        <fullName evidence="1">Uncharacterized protein</fullName>
    </submittedName>
</protein>
<sequence length="57" mass="6535">MCIPLCTHSLYSPCKLSYIIQSHLTTFTGHFCCCVLLQYGWNVFGIIYLSDYCFQAS</sequence>